<dbReference type="GO" id="GO:0000160">
    <property type="term" value="P:phosphorelay signal transduction system"/>
    <property type="evidence" value="ECO:0007669"/>
    <property type="project" value="InterPro"/>
</dbReference>
<dbReference type="PROSITE" id="PS50043">
    <property type="entry name" value="HTH_LUXR_2"/>
    <property type="match status" value="1"/>
</dbReference>
<dbReference type="PANTHER" id="PTHR43214:SF43">
    <property type="entry name" value="TWO-COMPONENT RESPONSE REGULATOR"/>
    <property type="match status" value="1"/>
</dbReference>
<sequence>MNDYTIILADDHAMMREGIRQLIDTVDGIKVIGEAGDGLSLLKLLKRKRPDMVILDVSMPELRGIEATREIRSLYPDIDVLILSMHKREAFLSNALAAGARGYLLKEDSGNELLQAIDRIRKGQTYLSRKLANEFPSAIISICRGEHQPDAEPLTHRERQVLKLIAEGNTDRQISDRLCISVRTAHRHHANIRAKLNLKRTADLVRYAIAQGYIVSHP</sequence>
<proteinExistence type="predicted"/>
<dbReference type="Proteomes" id="UP000427906">
    <property type="component" value="Chromosome"/>
</dbReference>
<dbReference type="Pfam" id="PF00072">
    <property type="entry name" value="Response_reg"/>
    <property type="match status" value="1"/>
</dbReference>
<dbReference type="GO" id="GO:0006355">
    <property type="term" value="P:regulation of DNA-templated transcription"/>
    <property type="evidence" value="ECO:0007669"/>
    <property type="project" value="InterPro"/>
</dbReference>
<feature type="modified residue" description="4-aspartylphosphate" evidence="3">
    <location>
        <position position="56"/>
    </location>
</feature>
<evidence type="ECO:0000259" key="4">
    <source>
        <dbReference type="PROSITE" id="PS50043"/>
    </source>
</evidence>
<dbReference type="PRINTS" id="PR00038">
    <property type="entry name" value="HTHLUXR"/>
</dbReference>
<keyword evidence="7" id="KW-1185">Reference proteome</keyword>
<keyword evidence="2 6" id="KW-0238">DNA-binding</keyword>
<reference evidence="6 7" key="1">
    <citation type="submission" date="2019-11" db="EMBL/GenBank/DDBJ databases">
        <title>Comparative genomics of hydrocarbon-degrading Desulfosarcina strains.</title>
        <authorList>
            <person name="Watanabe M."/>
            <person name="Kojima H."/>
            <person name="Fukui M."/>
        </authorList>
    </citation>
    <scope>NUCLEOTIDE SEQUENCE [LARGE SCALE GENOMIC DNA]</scope>
    <source>
        <strain evidence="6 7">PL12</strain>
    </source>
</reference>
<dbReference type="InterPro" id="IPR039420">
    <property type="entry name" value="WalR-like"/>
</dbReference>
<dbReference type="SUPFAM" id="SSF52172">
    <property type="entry name" value="CheY-like"/>
    <property type="match status" value="1"/>
</dbReference>
<dbReference type="CDD" id="cd17535">
    <property type="entry name" value="REC_NarL-like"/>
    <property type="match status" value="1"/>
</dbReference>
<dbReference type="KEGG" id="dalk:DSCA_08620"/>
<dbReference type="SMART" id="SM00421">
    <property type="entry name" value="HTH_LUXR"/>
    <property type="match status" value="1"/>
</dbReference>
<gene>
    <name evidence="6" type="primary">citB</name>
    <name evidence="6" type="ORF">DSCA_08620</name>
</gene>
<dbReference type="InterPro" id="IPR016032">
    <property type="entry name" value="Sig_transdc_resp-reg_C-effctor"/>
</dbReference>
<keyword evidence="1 3" id="KW-0597">Phosphoprotein</keyword>
<evidence type="ECO:0000313" key="6">
    <source>
        <dbReference type="EMBL" id="BBO66932.1"/>
    </source>
</evidence>
<feature type="domain" description="HTH luxR-type" evidence="4">
    <location>
        <begin position="147"/>
        <end position="212"/>
    </location>
</feature>
<dbReference type="InterPro" id="IPR000792">
    <property type="entry name" value="Tscrpt_reg_LuxR_C"/>
</dbReference>
<dbReference type="EMBL" id="AP021874">
    <property type="protein sequence ID" value="BBO66932.1"/>
    <property type="molecule type" value="Genomic_DNA"/>
</dbReference>
<dbReference type="Gene3D" id="3.40.50.2300">
    <property type="match status" value="1"/>
</dbReference>
<dbReference type="InterPro" id="IPR011006">
    <property type="entry name" value="CheY-like_superfamily"/>
</dbReference>
<dbReference type="InterPro" id="IPR001789">
    <property type="entry name" value="Sig_transdc_resp-reg_receiver"/>
</dbReference>
<evidence type="ECO:0000259" key="5">
    <source>
        <dbReference type="PROSITE" id="PS50110"/>
    </source>
</evidence>
<dbReference type="SMART" id="SM00448">
    <property type="entry name" value="REC"/>
    <property type="match status" value="1"/>
</dbReference>
<dbReference type="GO" id="GO:0003677">
    <property type="term" value="F:DNA binding"/>
    <property type="evidence" value="ECO:0007669"/>
    <property type="project" value="UniProtKB-KW"/>
</dbReference>
<evidence type="ECO:0000256" key="3">
    <source>
        <dbReference type="PROSITE-ProRule" id="PRU00169"/>
    </source>
</evidence>
<name>A0A5K7YBZ4_9BACT</name>
<protein>
    <submittedName>
        <fullName evidence="6">DNA-binding response regulator</fullName>
    </submittedName>
</protein>
<dbReference type="PROSITE" id="PS50110">
    <property type="entry name" value="RESPONSE_REGULATORY"/>
    <property type="match status" value="1"/>
</dbReference>
<dbReference type="InterPro" id="IPR058245">
    <property type="entry name" value="NreC/VraR/RcsB-like_REC"/>
</dbReference>
<feature type="domain" description="Response regulatory" evidence="5">
    <location>
        <begin position="5"/>
        <end position="121"/>
    </location>
</feature>
<dbReference type="CDD" id="cd06170">
    <property type="entry name" value="LuxR_C_like"/>
    <property type="match status" value="1"/>
</dbReference>
<evidence type="ECO:0000256" key="2">
    <source>
        <dbReference type="ARBA" id="ARBA00023125"/>
    </source>
</evidence>
<accession>A0A5K7YBZ4</accession>
<dbReference type="AlphaFoldDB" id="A0A5K7YBZ4"/>
<evidence type="ECO:0000256" key="1">
    <source>
        <dbReference type="ARBA" id="ARBA00022553"/>
    </source>
</evidence>
<dbReference type="OrthoDB" id="9780312at2"/>
<organism evidence="6 7">
    <name type="scientific">Desulfosarcina alkanivorans</name>
    <dbReference type="NCBI Taxonomy" id="571177"/>
    <lineage>
        <taxon>Bacteria</taxon>
        <taxon>Pseudomonadati</taxon>
        <taxon>Thermodesulfobacteriota</taxon>
        <taxon>Desulfobacteria</taxon>
        <taxon>Desulfobacterales</taxon>
        <taxon>Desulfosarcinaceae</taxon>
        <taxon>Desulfosarcina</taxon>
    </lineage>
</organism>
<evidence type="ECO:0000313" key="7">
    <source>
        <dbReference type="Proteomes" id="UP000427906"/>
    </source>
</evidence>
<dbReference type="Pfam" id="PF00196">
    <property type="entry name" value="GerE"/>
    <property type="match status" value="1"/>
</dbReference>
<dbReference type="RefSeq" id="WP_155315244.1">
    <property type="nucleotide sequence ID" value="NZ_AP021874.1"/>
</dbReference>
<dbReference type="PANTHER" id="PTHR43214">
    <property type="entry name" value="TWO-COMPONENT RESPONSE REGULATOR"/>
    <property type="match status" value="1"/>
</dbReference>
<dbReference type="SUPFAM" id="SSF46894">
    <property type="entry name" value="C-terminal effector domain of the bipartite response regulators"/>
    <property type="match status" value="1"/>
</dbReference>